<feature type="active site" evidence="5">
    <location>
        <position position="139"/>
    </location>
</feature>
<evidence type="ECO:0000256" key="5">
    <source>
        <dbReference type="PIRSR" id="PIRSR606225-1"/>
    </source>
</evidence>
<evidence type="ECO:0000256" key="2">
    <source>
        <dbReference type="ARBA" id="ARBA00010876"/>
    </source>
</evidence>
<evidence type="ECO:0000256" key="1">
    <source>
        <dbReference type="ARBA" id="ARBA00000073"/>
    </source>
</evidence>
<dbReference type="InterPro" id="IPR002942">
    <property type="entry name" value="S4_RNA-bd"/>
</dbReference>
<evidence type="ECO:0000256" key="3">
    <source>
        <dbReference type="ARBA" id="ARBA00022884"/>
    </source>
</evidence>
<dbReference type="PANTHER" id="PTHR21600">
    <property type="entry name" value="MITOCHONDRIAL RNA PSEUDOURIDINE SYNTHASE"/>
    <property type="match status" value="1"/>
</dbReference>
<reference evidence="9 10" key="1">
    <citation type="submission" date="2017-06" db="EMBL/GenBank/DDBJ databases">
        <title>Draft Genome Sequence of Natranaerobius trueperi halophilic, alkalithermophilic bacteria from soda lakes.</title>
        <authorList>
            <person name="Zhao B."/>
        </authorList>
    </citation>
    <scope>NUCLEOTIDE SEQUENCE [LARGE SCALE GENOMIC DNA]</scope>
    <source>
        <strain evidence="9 10">DSM 18760</strain>
    </source>
</reference>
<dbReference type="EC" id="5.4.99.-" evidence="7"/>
<dbReference type="InterPro" id="IPR036986">
    <property type="entry name" value="S4_RNA-bd_sf"/>
</dbReference>
<dbReference type="PROSITE" id="PS01129">
    <property type="entry name" value="PSI_RLU"/>
    <property type="match status" value="1"/>
</dbReference>
<dbReference type="Gene3D" id="3.10.290.10">
    <property type="entry name" value="RNA-binding S4 domain"/>
    <property type="match status" value="1"/>
</dbReference>
<comment type="catalytic activity">
    <reaction evidence="1 7">
        <text>a uridine in RNA = a pseudouridine in RNA</text>
        <dbReference type="Rhea" id="RHEA:48348"/>
        <dbReference type="Rhea" id="RHEA-COMP:12068"/>
        <dbReference type="Rhea" id="RHEA-COMP:12069"/>
        <dbReference type="ChEBI" id="CHEBI:65314"/>
        <dbReference type="ChEBI" id="CHEBI:65315"/>
    </reaction>
</comment>
<dbReference type="FunFam" id="3.30.2350.10:FF:000006">
    <property type="entry name" value="Pseudouridine synthase"/>
    <property type="match status" value="1"/>
</dbReference>
<protein>
    <recommendedName>
        <fullName evidence="7">Pseudouridine synthase</fullName>
        <ecNumber evidence="7">5.4.99.-</ecNumber>
    </recommendedName>
</protein>
<dbReference type="RefSeq" id="WP_089023129.1">
    <property type="nucleotide sequence ID" value="NZ_NIQC01000007.1"/>
</dbReference>
<dbReference type="CDD" id="cd02869">
    <property type="entry name" value="PseudoU_synth_RluA_like"/>
    <property type="match status" value="1"/>
</dbReference>
<dbReference type="InterPro" id="IPR006145">
    <property type="entry name" value="PsdUridine_synth_RsuA/RluA"/>
</dbReference>
<dbReference type="PROSITE" id="PS50889">
    <property type="entry name" value="S4"/>
    <property type="match status" value="1"/>
</dbReference>
<dbReference type="InterPro" id="IPR006225">
    <property type="entry name" value="PsdUridine_synth_RluC/D"/>
</dbReference>
<accession>A0A226BYZ8</accession>
<dbReference type="SUPFAM" id="SSF55174">
    <property type="entry name" value="Alpha-L RNA-binding motif"/>
    <property type="match status" value="1"/>
</dbReference>
<comment type="function">
    <text evidence="7">Responsible for synthesis of pseudouridine from uracil.</text>
</comment>
<dbReference type="Gene3D" id="3.30.2350.10">
    <property type="entry name" value="Pseudouridine synthase"/>
    <property type="match status" value="1"/>
</dbReference>
<proteinExistence type="inferred from homology"/>
<name>A0A226BYZ8_9FIRM</name>
<dbReference type="AlphaFoldDB" id="A0A226BYZ8"/>
<dbReference type="OrthoDB" id="9807829at2"/>
<dbReference type="Pfam" id="PF01479">
    <property type="entry name" value="S4"/>
    <property type="match status" value="1"/>
</dbReference>
<evidence type="ECO:0000256" key="6">
    <source>
        <dbReference type="PROSITE-ProRule" id="PRU00182"/>
    </source>
</evidence>
<evidence type="ECO:0000313" key="10">
    <source>
        <dbReference type="Proteomes" id="UP000214588"/>
    </source>
</evidence>
<dbReference type="CDD" id="cd00165">
    <property type="entry name" value="S4"/>
    <property type="match status" value="1"/>
</dbReference>
<dbReference type="EMBL" id="NIQC01000007">
    <property type="protein sequence ID" value="OWZ84151.1"/>
    <property type="molecule type" value="Genomic_DNA"/>
</dbReference>
<keyword evidence="4 7" id="KW-0413">Isomerase</keyword>
<gene>
    <name evidence="9" type="ORF">CDO51_04590</name>
</gene>
<feature type="domain" description="RNA-binding S4" evidence="8">
    <location>
        <begin position="15"/>
        <end position="80"/>
    </location>
</feature>
<dbReference type="InterPro" id="IPR050188">
    <property type="entry name" value="RluA_PseudoU_synthase"/>
</dbReference>
<keyword evidence="3 6" id="KW-0694">RNA-binding</keyword>
<dbReference type="Proteomes" id="UP000214588">
    <property type="component" value="Unassembled WGS sequence"/>
</dbReference>
<comment type="caution">
    <text evidence="9">The sequence shown here is derived from an EMBL/GenBank/DDBJ whole genome shotgun (WGS) entry which is preliminary data.</text>
</comment>
<dbReference type="SMART" id="SM00363">
    <property type="entry name" value="S4"/>
    <property type="match status" value="1"/>
</dbReference>
<dbReference type="GO" id="GO:0120159">
    <property type="term" value="F:rRNA pseudouridine synthase activity"/>
    <property type="evidence" value="ECO:0007669"/>
    <property type="project" value="UniProtKB-ARBA"/>
</dbReference>
<evidence type="ECO:0000313" key="9">
    <source>
        <dbReference type="EMBL" id="OWZ84151.1"/>
    </source>
</evidence>
<organism evidence="9 10">
    <name type="scientific">Natranaerobius trueperi</name>
    <dbReference type="NCBI Taxonomy" id="759412"/>
    <lineage>
        <taxon>Bacteria</taxon>
        <taxon>Bacillati</taxon>
        <taxon>Bacillota</taxon>
        <taxon>Clostridia</taxon>
        <taxon>Natranaerobiales</taxon>
        <taxon>Natranaerobiaceae</taxon>
        <taxon>Natranaerobius</taxon>
    </lineage>
</organism>
<comment type="similarity">
    <text evidence="2 7">Belongs to the pseudouridine synthase RluA family.</text>
</comment>
<keyword evidence="10" id="KW-1185">Reference proteome</keyword>
<dbReference type="GO" id="GO:0000455">
    <property type="term" value="P:enzyme-directed rRNA pseudouridine synthesis"/>
    <property type="evidence" value="ECO:0007669"/>
    <property type="project" value="TreeGrafter"/>
</dbReference>
<dbReference type="SUPFAM" id="SSF55120">
    <property type="entry name" value="Pseudouridine synthase"/>
    <property type="match status" value="1"/>
</dbReference>
<dbReference type="GO" id="GO:0003723">
    <property type="term" value="F:RNA binding"/>
    <property type="evidence" value="ECO:0007669"/>
    <property type="project" value="UniProtKB-KW"/>
</dbReference>
<dbReference type="Pfam" id="PF00849">
    <property type="entry name" value="PseudoU_synth_2"/>
    <property type="match status" value="1"/>
</dbReference>
<evidence type="ECO:0000256" key="4">
    <source>
        <dbReference type="ARBA" id="ARBA00023235"/>
    </source>
</evidence>
<dbReference type="NCBIfam" id="TIGR00005">
    <property type="entry name" value="rluA_subfam"/>
    <property type="match status" value="1"/>
</dbReference>
<evidence type="ECO:0000259" key="8">
    <source>
        <dbReference type="SMART" id="SM00363"/>
    </source>
</evidence>
<sequence>MEETKFQCQQEDSQKRLDLIISERVSQLSRSKAKELIIKELVQVNGHHKKPRYEVKTGDEIIVNFETCADDINVKPENIPIDIVYEDEDVLVVNKERGMVVHPGAGNHQGTLVNALLFHCENLSEGTSKERPGIVHRLDKDTSGLLVVAKNDYVHQILSRDLQNRDIKRTYLALVSGNFPNDKATIDLPIARDSRNRKKMSVQPSGKRAVTRVRVLNSFSNMTLLKIQLETGRTHQIRVHMSHLGYPLVGDPVYGTSKSLTQQIEGQALHSFSLSFNHPKYEREMFFRAPLPNDMKDILKEAKKAT</sequence>
<dbReference type="PANTHER" id="PTHR21600:SF44">
    <property type="entry name" value="RIBOSOMAL LARGE SUBUNIT PSEUDOURIDINE SYNTHASE D"/>
    <property type="match status" value="1"/>
</dbReference>
<evidence type="ECO:0000256" key="7">
    <source>
        <dbReference type="RuleBase" id="RU362028"/>
    </source>
</evidence>
<dbReference type="InterPro" id="IPR020103">
    <property type="entry name" value="PsdUridine_synth_cat_dom_sf"/>
</dbReference>
<dbReference type="InterPro" id="IPR006224">
    <property type="entry name" value="PsdUridine_synth_RluA-like_CS"/>
</dbReference>